<reference evidence="2 3" key="1">
    <citation type="journal article" date="2016" name="Front. Microbiol.">
        <title>Genome and transcriptome sequences reveal the specific parasitism of the nematophagous Purpureocillium lilacinum 36-1.</title>
        <authorList>
            <person name="Xie J."/>
            <person name="Li S."/>
            <person name="Mo C."/>
            <person name="Xiao X."/>
            <person name="Peng D."/>
            <person name="Wang G."/>
            <person name="Xiao Y."/>
        </authorList>
    </citation>
    <scope>NUCLEOTIDE SEQUENCE [LARGE SCALE GENOMIC DNA]</scope>
    <source>
        <strain evidence="2 3">36-1</strain>
    </source>
</reference>
<dbReference type="Gene3D" id="3.40.50.720">
    <property type="entry name" value="NAD(P)-binding Rossmann-like Domain"/>
    <property type="match status" value="1"/>
</dbReference>
<dbReference type="SUPFAM" id="SSF51735">
    <property type="entry name" value="NAD(P)-binding Rossmann-fold domains"/>
    <property type="match status" value="1"/>
</dbReference>
<name>A0A2U3ENE9_PURLI</name>
<dbReference type="Proteomes" id="UP000245956">
    <property type="component" value="Unassembled WGS sequence"/>
</dbReference>
<evidence type="ECO:0000256" key="1">
    <source>
        <dbReference type="ARBA" id="ARBA00023002"/>
    </source>
</evidence>
<dbReference type="PANTHER" id="PTHR47534:SF3">
    <property type="entry name" value="ALCOHOL DEHYDROGENASE-LIKE C-TERMINAL DOMAIN-CONTAINING PROTEIN"/>
    <property type="match status" value="1"/>
</dbReference>
<dbReference type="GO" id="GO:0016491">
    <property type="term" value="F:oxidoreductase activity"/>
    <property type="evidence" value="ECO:0007669"/>
    <property type="project" value="UniProtKB-KW"/>
</dbReference>
<dbReference type="AlphaFoldDB" id="A0A2U3ENE9"/>
<dbReference type="InterPro" id="IPR052228">
    <property type="entry name" value="Sec_Metab_Biosynth_Oxidored"/>
</dbReference>
<gene>
    <name evidence="2" type="ORF">PCL_06670</name>
</gene>
<dbReference type="PANTHER" id="PTHR47534">
    <property type="entry name" value="YALI0E05731P"/>
    <property type="match status" value="1"/>
</dbReference>
<protein>
    <recommendedName>
        <fullName evidence="4">Short-chain dehydrogenases/reductase</fullName>
    </recommendedName>
</protein>
<dbReference type="InterPro" id="IPR002347">
    <property type="entry name" value="SDR_fam"/>
</dbReference>
<comment type="caution">
    <text evidence="2">The sequence shown here is derived from an EMBL/GenBank/DDBJ whole genome shotgun (WGS) entry which is preliminary data.</text>
</comment>
<dbReference type="EMBL" id="LCWV01000002">
    <property type="protein sequence ID" value="PWI76012.1"/>
    <property type="molecule type" value="Genomic_DNA"/>
</dbReference>
<organism evidence="2 3">
    <name type="scientific">Purpureocillium lilacinum</name>
    <name type="common">Paecilomyces lilacinus</name>
    <dbReference type="NCBI Taxonomy" id="33203"/>
    <lineage>
        <taxon>Eukaryota</taxon>
        <taxon>Fungi</taxon>
        <taxon>Dikarya</taxon>
        <taxon>Ascomycota</taxon>
        <taxon>Pezizomycotina</taxon>
        <taxon>Sordariomycetes</taxon>
        <taxon>Hypocreomycetidae</taxon>
        <taxon>Hypocreales</taxon>
        <taxon>Ophiocordycipitaceae</taxon>
        <taxon>Purpureocillium</taxon>
    </lineage>
</organism>
<evidence type="ECO:0008006" key="4">
    <source>
        <dbReference type="Google" id="ProtNLM"/>
    </source>
</evidence>
<dbReference type="Pfam" id="PF00106">
    <property type="entry name" value="adh_short"/>
    <property type="match status" value="1"/>
</dbReference>
<proteinExistence type="predicted"/>
<sequence length="327" mass="35316">MVTLQTVQASNDRLKETAAGLVAVFLGATSGIGQNALRQFVERTVEPRAYIVARNATAISPFIEELRSKNPGGKYEVIEKDVSLVKNVDEVAAIVKEKETKLDLLFLSVGFFSFDGRQDTSEGLDASLTTRYYSRLRITQLLLPLLNASSSPHVMSVLAGGLEGPINENDLSLSDPKNFSVSAGNSHSATMLTLSFEHLAHENPTVSFVHAFPGLVSTPLLGRTSSGIIGTVLRWVVMPLLKLFVATPAEAGARALFHATSSRYSVDGGLVPLLEGVEKATKSKGGVFLVDAKGESADNEKVLEDFRRRGVDKLVWQHTMEVFGSVQ</sequence>
<accession>A0A2U3ENE9</accession>
<evidence type="ECO:0000313" key="3">
    <source>
        <dbReference type="Proteomes" id="UP000245956"/>
    </source>
</evidence>
<dbReference type="InterPro" id="IPR036291">
    <property type="entry name" value="NAD(P)-bd_dom_sf"/>
</dbReference>
<keyword evidence="1" id="KW-0560">Oxidoreductase</keyword>
<evidence type="ECO:0000313" key="2">
    <source>
        <dbReference type="EMBL" id="PWI76012.1"/>
    </source>
</evidence>